<reference evidence="2" key="1">
    <citation type="journal article" date="2020" name="Stud. Mycol.">
        <title>101 Dothideomycetes genomes: a test case for predicting lifestyles and emergence of pathogens.</title>
        <authorList>
            <person name="Haridas S."/>
            <person name="Albert R."/>
            <person name="Binder M."/>
            <person name="Bloem J."/>
            <person name="Labutti K."/>
            <person name="Salamov A."/>
            <person name="Andreopoulos B."/>
            <person name="Baker S."/>
            <person name="Barry K."/>
            <person name="Bills G."/>
            <person name="Bluhm B."/>
            <person name="Cannon C."/>
            <person name="Castanera R."/>
            <person name="Culley D."/>
            <person name="Daum C."/>
            <person name="Ezra D."/>
            <person name="Gonzalez J."/>
            <person name="Henrissat B."/>
            <person name="Kuo A."/>
            <person name="Liang C."/>
            <person name="Lipzen A."/>
            <person name="Lutzoni F."/>
            <person name="Magnuson J."/>
            <person name="Mondo S."/>
            <person name="Nolan M."/>
            <person name="Ohm R."/>
            <person name="Pangilinan J."/>
            <person name="Park H.-J."/>
            <person name="Ramirez L."/>
            <person name="Alfaro M."/>
            <person name="Sun H."/>
            <person name="Tritt A."/>
            <person name="Yoshinaga Y."/>
            <person name="Zwiers L.-H."/>
            <person name="Turgeon B."/>
            <person name="Goodwin S."/>
            <person name="Spatafora J."/>
            <person name="Crous P."/>
            <person name="Grigoriev I."/>
        </authorList>
    </citation>
    <scope>NUCLEOTIDE SEQUENCE</scope>
    <source>
        <strain evidence="2">SCOH1-5</strain>
    </source>
</reference>
<keyword evidence="3" id="KW-1185">Reference proteome</keyword>
<feature type="compositionally biased region" description="Low complexity" evidence="1">
    <location>
        <begin position="88"/>
        <end position="100"/>
    </location>
</feature>
<dbReference type="EMBL" id="ML992662">
    <property type="protein sequence ID" value="KAF2217605.1"/>
    <property type="molecule type" value="Genomic_DNA"/>
</dbReference>
<feature type="compositionally biased region" description="Basic residues" evidence="1">
    <location>
        <begin position="37"/>
        <end position="48"/>
    </location>
</feature>
<feature type="compositionally biased region" description="Basic residues" evidence="1">
    <location>
        <begin position="130"/>
        <end position="153"/>
    </location>
</feature>
<dbReference type="Proteomes" id="UP000799539">
    <property type="component" value="Unassembled WGS sequence"/>
</dbReference>
<evidence type="ECO:0000256" key="1">
    <source>
        <dbReference type="SAM" id="MobiDB-lite"/>
    </source>
</evidence>
<name>A0A6A6FVT4_9PEZI</name>
<feature type="compositionally biased region" description="Polar residues" evidence="1">
    <location>
        <begin position="324"/>
        <end position="335"/>
    </location>
</feature>
<accession>A0A6A6FVT4</accession>
<proteinExistence type="predicted"/>
<feature type="compositionally biased region" description="Basic and acidic residues" evidence="1">
    <location>
        <begin position="360"/>
        <end position="369"/>
    </location>
</feature>
<gene>
    <name evidence="2" type="ORF">CERZMDRAFT_80321</name>
</gene>
<feature type="compositionally biased region" description="Basic residues" evidence="1">
    <location>
        <begin position="314"/>
        <end position="323"/>
    </location>
</feature>
<feature type="compositionally biased region" description="Low complexity" evidence="1">
    <location>
        <begin position="385"/>
        <end position="396"/>
    </location>
</feature>
<feature type="compositionally biased region" description="Basic and acidic residues" evidence="1">
    <location>
        <begin position="101"/>
        <end position="114"/>
    </location>
</feature>
<organism evidence="2 3">
    <name type="scientific">Cercospora zeae-maydis SCOH1-5</name>
    <dbReference type="NCBI Taxonomy" id="717836"/>
    <lineage>
        <taxon>Eukaryota</taxon>
        <taxon>Fungi</taxon>
        <taxon>Dikarya</taxon>
        <taxon>Ascomycota</taxon>
        <taxon>Pezizomycotina</taxon>
        <taxon>Dothideomycetes</taxon>
        <taxon>Dothideomycetidae</taxon>
        <taxon>Mycosphaerellales</taxon>
        <taxon>Mycosphaerellaceae</taxon>
        <taxon>Cercospora</taxon>
    </lineage>
</organism>
<feature type="region of interest" description="Disordered" evidence="1">
    <location>
        <begin position="274"/>
        <end position="412"/>
    </location>
</feature>
<dbReference type="AlphaFoldDB" id="A0A6A6FVT4"/>
<dbReference type="OrthoDB" id="2537141at2759"/>
<feature type="compositionally biased region" description="Basic and acidic residues" evidence="1">
    <location>
        <begin position="1"/>
        <end position="20"/>
    </location>
</feature>
<feature type="region of interest" description="Disordered" evidence="1">
    <location>
        <begin position="448"/>
        <end position="477"/>
    </location>
</feature>
<sequence>MDIREWLQHIADREPPEEQQKLAFPDSMQQPTVGAAKHSRSRVAKRKRPSNDVRDEAALPTGHAKRRHRVTHSSSSECVQRTPDSDATSLSETTSQSSELHGVDRQRAPAECFKRRPRHKTRADCYESKPKRKKAHKSRDAKKPKSKHQKSRRRGDGDRTTDLVQSFQLKNGAKNNRLTLQPDARVGIFNHGKASVPVIASGQGLPDLVFNEMRFLSRPKDQEIQVPVNDASNQRKKSRKELRDEEISTYFRKVYADRQPGQNADAQLLNNGASVQPASQTKARHSGLSELSDVHSLPKEQRRHTNPAKDSTRVSRKMRHARSNSKSCYTWSESIQKAKPTSCRSDRSRPSRSSHTPSRVRHDHDEGLVKEVGNPAPVRPLRVARSSPRTRSTHPSLPENNPPHFESALRSVTSAPLPQQEIAGSPVAPVTKSGRATVHHTSDILALRGNRAGSSPSLSLPCASEGNADEENIDPLSTPTSKLLREALYAVAHPQKYVFSSAAHQSPVVDTRWTTADQPRSRAMPQIGKWDNSEYSSRHYRPVQESSSCNPIPCRGFTRVGVGNGPRTAQQLYPAPAGPIPLFTGTQFSPAVRFVDRYTEQFAEHAEVVNNTQATYRSREANFDECFETRETEGAPHGCAPAPPDYLNDQDERDWQYPLQLGHVEDDTMEFVYQEVPMGGDAAEDEALERMSGFWRPNVLY</sequence>
<feature type="region of interest" description="Disordered" evidence="1">
    <location>
        <begin position="1"/>
        <end position="161"/>
    </location>
</feature>
<feature type="region of interest" description="Disordered" evidence="1">
    <location>
        <begin position="221"/>
        <end position="244"/>
    </location>
</feature>
<protein>
    <submittedName>
        <fullName evidence="2">Uncharacterized protein</fullName>
    </submittedName>
</protein>
<evidence type="ECO:0000313" key="2">
    <source>
        <dbReference type="EMBL" id="KAF2217605.1"/>
    </source>
</evidence>
<evidence type="ECO:0000313" key="3">
    <source>
        <dbReference type="Proteomes" id="UP000799539"/>
    </source>
</evidence>